<keyword evidence="7 18" id="KW-0347">Helicase</keyword>
<dbReference type="EMBL" id="JAIZAY010000005">
    <property type="protein sequence ID" value="KAJ8041792.1"/>
    <property type="molecule type" value="Genomic_DNA"/>
</dbReference>
<evidence type="ECO:0000259" key="17">
    <source>
        <dbReference type="PROSITE" id="PS51203"/>
    </source>
</evidence>
<comment type="caution">
    <text evidence="18">The sequence shown here is derived from an EMBL/GenBank/DDBJ whole genome shotgun (WGS) entry which is preliminary data.</text>
</comment>
<keyword evidence="6" id="KW-0378">Hydrolase</keyword>
<keyword evidence="9" id="KW-0744">Spermatogenesis</keyword>
<dbReference type="SUPFAM" id="SSF50199">
    <property type="entry name" value="Staphylococcal nuclease"/>
    <property type="match status" value="1"/>
</dbReference>
<feature type="compositionally biased region" description="Acidic residues" evidence="13">
    <location>
        <begin position="1834"/>
        <end position="1843"/>
    </location>
</feature>
<dbReference type="SMART" id="SM00333">
    <property type="entry name" value="TUDOR"/>
    <property type="match status" value="2"/>
</dbReference>
<comment type="catalytic activity">
    <reaction evidence="12">
        <text>ATP + H2O = ADP + phosphate + H(+)</text>
        <dbReference type="Rhea" id="RHEA:13065"/>
        <dbReference type="ChEBI" id="CHEBI:15377"/>
        <dbReference type="ChEBI" id="CHEBI:15378"/>
        <dbReference type="ChEBI" id="CHEBI:30616"/>
        <dbReference type="ChEBI" id="CHEBI:43474"/>
        <dbReference type="ChEBI" id="CHEBI:456216"/>
        <dbReference type="EC" id="3.6.4.13"/>
    </reaction>
</comment>
<dbReference type="PANTHER" id="PTHR22655">
    <property type="entry name" value="ATP-DEPENDENT RNA HELICASE TDRD12-RELATED"/>
    <property type="match status" value="1"/>
</dbReference>
<feature type="compositionally biased region" description="Polar residues" evidence="13">
    <location>
        <begin position="503"/>
        <end position="518"/>
    </location>
</feature>
<dbReference type="SUPFAM" id="SSF52540">
    <property type="entry name" value="P-loop containing nucleoside triphosphate hydrolases"/>
    <property type="match status" value="2"/>
</dbReference>
<keyword evidence="2" id="KW-0217">Developmental protein</keyword>
<evidence type="ECO:0000256" key="1">
    <source>
        <dbReference type="ARBA" id="ARBA00012552"/>
    </source>
</evidence>
<dbReference type="PROSITE" id="PS50304">
    <property type="entry name" value="TUDOR"/>
    <property type="match status" value="1"/>
</dbReference>
<dbReference type="InterPro" id="IPR007052">
    <property type="entry name" value="CS_dom"/>
</dbReference>
<dbReference type="InterPro" id="IPR016024">
    <property type="entry name" value="ARM-type_fold"/>
</dbReference>
<evidence type="ECO:0000256" key="7">
    <source>
        <dbReference type="ARBA" id="ARBA00022806"/>
    </source>
</evidence>
<dbReference type="GO" id="GO:0042078">
    <property type="term" value="P:germ-line stem cell division"/>
    <property type="evidence" value="ECO:0007669"/>
    <property type="project" value="TreeGrafter"/>
</dbReference>
<feature type="domain" description="Tudor" evidence="14">
    <location>
        <begin position="1379"/>
        <end position="1436"/>
    </location>
</feature>
<evidence type="ECO:0000256" key="5">
    <source>
        <dbReference type="ARBA" id="ARBA00022782"/>
    </source>
</evidence>
<feature type="compositionally biased region" description="Basic and acidic residues" evidence="13">
    <location>
        <begin position="307"/>
        <end position="334"/>
    </location>
</feature>
<dbReference type="Gene3D" id="2.30.30.140">
    <property type="match status" value="3"/>
</dbReference>
<dbReference type="Gene3D" id="1.25.10.10">
    <property type="entry name" value="Leucine-rich Repeat Variant"/>
    <property type="match status" value="1"/>
</dbReference>
<dbReference type="GO" id="GO:0031047">
    <property type="term" value="P:regulatory ncRNA-mediated gene silencing"/>
    <property type="evidence" value="ECO:0007669"/>
    <property type="project" value="UniProtKB-KW"/>
</dbReference>
<dbReference type="PANTHER" id="PTHR22655:SF2">
    <property type="entry name" value="ATP-DEPENDENT RNA HELICASE TDRD12-RELATED"/>
    <property type="match status" value="1"/>
</dbReference>
<dbReference type="Pfam" id="PF00270">
    <property type="entry name" value="DEAD"/>
    <property type="match status" value="1"/>
</dbReference>
<feature type="compositionally biased region" description="Polar residues" evidence="13">
    <location>
        <begin position="350"/>
        <end position="361"/>
    </location>
</feature>
<feature type="compositionally biased region" description="Polar residues" evidence="13">
    <location>
        <begin position="217"/>
        <end position="232"/>
    </location>
</feature>
<proteinExistence type="predicted"/>
<feature type="compositionally biased region" description="Low complexity" evidence="13">
    <location>
        <begin position="2051"/>
        <end position="2061"/>
    </location>
</feature>
<keyword evidence="3" id="KW-0677">Repeat</keyword>
<feature type="region of interest" description="Disordered" evidence="13">
    <location>
        <begin position="386"/>
        <end position="450"/>
    </location>
</feature>
<dbReference type="EC" id="3.6.4.13" evidence="1"/>
<dbReference type="GO" id="GO:0016787">
    <property type="term" value="F:hydrolase activity"/>
    <property type="evidence" value="ECO:0007669"/>
    <property type="project" value="UniProtKB-KW"/>
</dbReference>
<feature type="region of interest" description="Disordered" evidence="13">
    <location>
        <begin position="2007"/>
        <end position="2080"/>
    </location>
</feature>
<dbReference type="InterPro" id="IPR002999">
    <property type="entry name" value="Tudor"/>
</dbReference>
<keyword evidence="5" id="KW-0221">Differentiation</keyword>
<dbReference type="PROSITE" id="PS51192">
    <property type="entry name" value="HELICASE_ATP_BIND_1"/>
    <property type="match status" value="1"/>
</dbReference>
<accession>A0A9Q1CAN0</accession>
<keyword evidence="8" id="KW-0067">ATP-binding</keyword>
<feature type="region of interest" description="Disordered" evidence="13">
    <location>
        <begin position="217"/>
        <end position="293"/>
    </location>
</feature>
<keyword evidence="11" id="KW-0469">Meiosis</keyword>
<dbReference type="Gene3D" id="2.40.50.90">
    <property type="match status" value="2"/>
</dbReference>
<evidence type="ECO:0000256" key="11">
    <source>
        <dbReference type="ARBA" id="ARBA00023254"/>
    </source>
</evidence>
<dbReference type="Pfam" id="PF00567">
    <property type="entry name" value="TUDOR"/>
    <property type="match status" value="2"/>
</dbReference>
<keyword evidence="4" id="KW-0547">Nucleotide-binding</keyword>
<dbReference type="Pfam" id="PF00271">
    <property type="entry name" value="Helicase_C"/>
    <property type="match status" value="1"/>
</dbReference>
<evidence type="ECO:0000259" key="14">
    <source>
        <dbReference type="PROSITE" id="PS50304"/>
    </source>
</evidence>
<feature type="domain" description="CS" evidence="17">
    <location>
        <begin position="1893"/>
        <end position="1980"/>
    </location>
</feature>
<dbReference type="Proteomes" id="UP001152320">
    <property type="component" value="Chromosome 5"/>
</dbReference>
<dbReference type="InterPro" id="IPR027417">
    <property type="entry name" value="P-loop_NTPase"/>
</dbReference>
<evidence type="ECO:0000256" key="2">
    <source>
        <dbReference type="ARBA" id="ARBA00022473"/>
    </source>
</evidence>
<keyword evidence="10" id="KW-0943">RNA-mediated gene silencing</keyword>
<feature type="region of interest" description="Disordered" evidence="13">
    <location>
        <begin position="305"/>
        <end position="368"/>
    </location>
</feature>
<dbReference type="SUPFAM" id="SSF49764">
    <property type="entry name" value="HSP20-like chaperones"/>
    <property type="match status" value="1"/>
</dbReference>
<evidence type="ECO:0000313" key="19">
    <source>
        <dbReference type="Proteomes" id="UP001152320"/>
    </source>
</evidence>
<feature type="compositionally biased region" description="Low complexity" evidence="13">
    <location>
        <begin position="429"/>
        <end position="448"/>
    </location>
</feature>
<feature type="domain" description="Helicase C-terminal" evidence="16">
    <location>
        <begin position="852"/>
        <end position="1014"/>
    </location>
</feature>
<feature type="region of interest" description="Disordered" evidence="13">
    <location>
        <begin position="1828"/>
        <end position="1850"/>
    </location>
</feature>
<dbReference type="Gene3D" id="2.60.40.790">
    <property type="match status" value="1"/>
</dbReference>
<keyword evidence="19" id="KW-1185">Reference proteome</keyword>
<dbReference type="GO" id="GO:0003676">
    <property type="term" value="F:nucleic acid binding"/>
    <property type="evidence" value="ECO:0007669"/>
    <property type="project" value="InterPro"/>
</dbReference>
<dbReference type="PROSITE" id="PS51203">
    <property type="entry name" value="CS"/>
    <property type="match status" value="1"/>
</dbReference>
<feature type="compositionally biased region" description="Basic and acidic residues" evidence="13">
    <location>
        <begin position="489"/>
        <end position="502"/>
    </location>
</feature>
<dbReference type="Gene3D" id="3.40.50.300">
    <property type="entry name" value="P-loop containing nucleotide triphosphate hydrolases"/>
    <property type="match status" value="2"/>
</dbReference>
<dbReference type="Pfam" id="PF04969">
    <property type="entry name" value="CS"/>
    <property type="match status" value="1"/>
</dbReference>
<evidence type="ECO:0000259" key="16">
    <source>
        <dbReference type="PROSITE" id="PS51194"/>
    </source>
</evidence>
<evidence type="ECO:0000256" key="9">
    <source>
        <dbReference type="ARBA" id="ARBA00022871"/>
    </source>
</evidence>
<dbReference type="InterPro" id="IPR014001">
    <property type="entry name" value="Helicase_ATP-bd"/>
</dbReference>
<evidence type="ECO:0000256" key="12">
    <source>
        <dbReference type="ARBA" id="ARBA00047984"/>
    </source>
</evidence>
<dbReference type="InterPro" id="IPR011989">
    <property type="entry name" value="ARM-like"/>
</dbReference>
<reference evidence="18" key="1">
    <citation type="submission" date="2021-10" db="EMBL/GenBank/DDBJ databases">
        <title>Tropical sea cucumber genome reveals ecological adaptation and Cuvierian tubules defense mechanism.</title>
        <authorList>
            <person name="Chen T."/>
        </authorList>
    </citation>
    <scope>NUCLEOTIDE SEQUENCE</scope>
    <source>
        <strain evidence="18">Nanhai2018</strain>
        <tissue evidence="18">Muscle</tissue>
    </source>
</reference>
<evidence type="ECO:0000256" key="6">
    <source>
        <dbReference type="ARBA" id="ARBA00022801"/>
    </source>
</evidence>
<dbReference type="SUPFAM" id="SSF63748">
    <property type="entry name" value="Tudor/PWWP/MBT"/>
    <property type="match status" value="3"/>
</dbReference>
<feature type="compositionally biased region" description="Polar residues" evidence="13">
    <location>
        <begin position="396"/>
        <end position="428"/>
    </location>
</feature>
<dbReference type="GO" id="GO:0005524">
    <property type="term" value="F:ATP binding"/>
    <property type="evidence" value="ECO:0007669"/>
    <property type="project" value="UniProtKB-KW"/>
</dbReference>
<dbReference type="InterPro" id="IPR001650">
    <property type="entry name" value="Helicase_C-like"/>
</dbReference>
<sequence>MMDLQILEIKSPGAFWAREIPGPGMSQEMQHFQRMDQEIQNFCESSQFVDFHVLTPQKGKMYLAKRLEEHGPHWYRCIVKTVLRTSSGPKASCHLVDRAITIQAGHNQMREIPDKFKSVPHQVREFKLHGIQPLTMHVSFLEGAEMKPSVRWDTAAVEYFEAFVKGKAVQCEVKDTDQSNVKQVTLFTKEQGELINVNELLVKKGFAKMCNGDAEVSQRSHLSTPLANQKTDSSQEDAFSGETVWSGKNSLCASDDNGSEKDFSPDSTNKGSSLSQSHSPETSPMMLKKQVSPASAFENLLSQLSSHKPESSHHIKARDDKALERSADEARVDAHLTTPRTKPQVKENRVSQSPEILSPQSHPKVISPESSARKIEMLLQKATRAPLLSPGEVNTERTSMQGVSEGISQSSESLKTTGDSSSTLTQEWSPKGTSTTPSSSTARPSLSPLERLQHLRKSLEGSDKKDEVLSSLSNIGFVGMGSSSGSPDTSKKDTVNISEKSDGSASDTTPSKQISNERQALPSGSEEGYSSLDDTLPRKPFPPDEKTAKSLKQQRTPFLLSSIKIQDSLAKQLMNAQEEKLPAAPTIPQSTLKRILIHGERPPKLIPHVNNSPFPQKLKQFISQLGYPGLTLIQSACWAAISRGRDIVGVAPKDQNHSLAYLAPVISQMMQSSYNDLPAGHGPIFLVISSAWQRALSVYQQVLCLNGNNTTGRLKAILLHGAGSENEQQIQLLNGAPIVVGTLPCVLRLVESDHVNLNRLFHLVIDNADIMFEQHLQAVKELMVKFRTVLRVNSKRNSLRQLMVFSSKWTIAMRSYMKTYLSDPLVIVTDSTEMAVYSRVPQKVVLTHPSKRVNSLLEKLNSGLSESHKIMVFTSTKETARDLRKILKCSSYFTLLAAGEMLAHQLEDLRHEWQTGHRSDSQPILVVSDDCAEDLELQDASCIIHYDLPTSKVKYGKRMACLKDKFVCQIEKPTIPSCQTILFVTPESNHNLYSLLHVMKRSGQPLPEDISMNKALQYRDKRRSGRPLCHSIKLFGFCRQESSCSGRHLIQTDDQPGASSHYMTLPQRGQVKILVMHVIDATSFYARIIRYQPSVQEGTIPVTQLGGHPQLNVQLSLWFSDREKCAGVVSPSVGKLYAIQDSKKSVHRVLFEQWAKPQEHSEDRHVQVKFVDEGKSEILPSYKLMALPAAFKSIPYQAVEIVACGVMPPDKENSWTTQANLKIHNSIHGLELEGKVVLSLGNTMWLDPVVQRIKLPDLKGTVHFCNVRRDLIENDFGVSNPSHIERIKNLCAGIVDLEAEGPNVKLSEENQTEEPGASYVPQYDSFTVGESYEVYLSASGNPHLFSVQKTDVSDRLEKLLDEINNDEMDTGQETSADMEWSVDDHCLAKFPCDDRWYRGKIAELGENLEVVFVDFGDQESVPRGELQKMPRNLLKIPFAAIDCAIPYVTPVEKEDAWTAAGDHLWDSCNIGATKKILTVKVLSDEKNLEAGGGDRRYSVELFIFQDGKNVAASHMLWKENLVVLDKTKAAEVIIPVADMKGEEKVVEVMTTVCKQCQKIYLSEGTDTITRLSEELYQQILEVQKLPEICNISDCIGDTVLAVCRLLNHHEALPDKCRVLIAEGLLILVNNDWNNARIVANEGCIPSILLTLQQIVDSTIRHKIFWLLNFYPTKKLLSYQETVGMMFDVFTTVPTPEIQICCLTLLLKLWQREDIKALLPVKETVVAICNVLWGSPEEMMICEAAKMLHALSEEEEAVTAMRREKLGSCIECLLASESLSVSGEAYMILLTLSDMFDLETYSDSNQTSNGSDSEVFEVVRVIPFVKSKELNNHDNDDDDDDEGTSVDGPMDLKLVPSKIKEEEAVTKPRDEGYIADDTVPHCSPPPLIDGDIEIFHPRVCWSQRSNCVMVSVQLHGVQSYILEVTSLSLKFSCNLEDRLYEFEYELCNRVNPDNYISQIFRDEVLITLYKEGVGINWPRLISSKVKVPLLSIDFRRWREEDEFDYDAEASSVTESMSGERKQVSEVDLKNATIPELEKSSGSSEEEDDYDDSSGWSDSDSSGFGIGCDYMSVPNALPSDED</sequence>
<dbReference type="OrthoDB" id="249932at2759"/>
<dbReference type="SUPFAM" id="SSF48371">
    <property type="entry name" value="ARM repeat"/>
    <property type="match status" value="1"/>
</dbReference>
<dbReference type="InterPro" id="IPR008978">
    <property type="entry name" value="HSP20-like_chaperone"/>
</dbReference>
<gene>
    <name evidence="18" type="ORF">HOLleu_12699</name>
</gene>
<feature type="region of interest" description="Disordered" evidence="13">
    <location>
        <begin position="477"/>
        <end position="553"/>
    </location>
</feature>
<dbReference type="GO" id="GO:0051321">
    <property type="term" value="P:meiotic cell cycle"/>
    <property type="evidence" value="ECO:0007669"/>
    <property type="project" value="UniProtKB-KW"/>
</dbReference>
<evidence type="ECO:0000256" key="10">
    <source>
        <dbReference type="ARBA" id="ARBA00023158"/>
    </source>
</evidence>
<evidence type="ECO:0000256" key="13">
    <source>
        <dbReference type="SAM" id="MobiDB-lite"/>
    </source>
</evidence>
<dbReference type="GO" id="GO:0007283">
    <property type="term" value="P:spermatogenesis"/>
    <property type="evidence" value="ECO:0007669"/>
    <property type="project" value="UniProtKB-KW"/>
</dbReference>
<feature type="compositionally biased region" description="Basic and acidic residues" evidence="13">
    <location>
        <begin position="2016"/>
        <end position="2027"/>
    </location>
</feature>
<dbReference type="InterPro" id="IPR011545">
    <property type="entry name" value="DEAD/DEAH_box_helicase_dom"/>
</dbReference>
<evidence type="ECO:0000259" key="15">
    <source>
        <dbReference type="PROSITE" id="PS51192"/>
    </source>
</evidence>
<evidence type="ECO:0000256" key="3">
    <source>
        <dbReference type="ARBA" id="ARBA00022737"/>
    </source>
</evidence>
<organism evidence="18 19">
    <name type="scientific">Holothuria leucospilota</name>
    <name type="common">Black long sea cucumber</name>
    <name type="synonym">Mertensiothuria leucospilota</name>
    <dbReference type="NCBI Taxonomy" id="206669"/>
    <lineage>
        <taxon>Eukaryota</taxon>
        <taxon>Metazoa</taxon>
        <taxon>Echinodermata</taxon>
        <taxon>Eleutherozoa</taxon>
        <taxon>Echinozoa</taxon>
        <taxon>Holothuroidea</taxon>
        <taxon>Aspidochirotacea</taxon>
        <taxon>Aspidochirotida</taxon>
        <taxon>Holothuriidae</taxon>
        <taxon>Holothuria</taxon>
    </lineage>
</organism>
<evidence type="ECO:0000256" key="8">
    <source>
        <dbReference type="ARBA" id="ARBA00022840"/>
    </source>
</evidence>
<dbReference type="InterPro" id="IPR035437">
    <property type="entry name" value="SNase_OB-fold_sf"/>
</dbReference>
<evidence type="ECO:0000313" key="18">
    <source>
        <dbReference type="EMBL" id="KAJ8041792.1"/>
    </source>
</evidence>
<protein>
    <recommendedName>
        <fullName evidence="1">RNA helicase</fullName>
        <ecNumber evidence="1">3.6.4.13</ecNumber>
    </recommendedName>
</protein>
<dbReference type="PROSITE" id="PS51194">
    <property type="entry name" value="HELICASE_CTER"/>
    <property type="match status" value="1"/>
</dbReference>
<feature type="compositionally biased region" description="Basic and acidic residues" evidence="13">
    <location>
        <begin position="535"/>
        <end position="548"/>
    </location>
</feature>
<dbReference type="CDD" id="cd20435">
    <property type="entry name" value="Tudor_TDRD12_rpt2"/>
    <property type="match status" value="1"/>
</dbReference>
<feature type="compositionally biased region" description="Polar residues" evidence="13">
    <location>
        <begin position="265"/>
        <end position="282"/>
    </location>
</feature>
<evidence type="ECO:0000256" key="4">
    <source>
        <dbReference type="ARBA" id="ARBA00022741"/>
    </source>
</evidence>
<dbReference type="GO" id="GO:0003724">
    <property type="term" value="F:RNA helicase activity"/>
    <property type="evidence" value="ECO:0007669"/>
    <property type="project" value="UniProtKB-EC"/>
</dbReference>
<name>A0A9Q1CAN0_HOLLE</name>
<feature type="domain" description="Helicase ATP-binding" evidence="15">
    <location>
        <begin position="638"/>
        <end position="827"/>
    </location>
</feature>